<feature type="compositionally biased region" description="Low complexity" evidence="1">
    <location>
        <begin position="468"/>
        <end position="481"/>
    </location>
</feature>
<protein>
    <submittedName>
        <fullName evidence="4">Serine/threonine-protein phosphatase</fullName>
    </submittedName>
</protein>
<keyword evidence="2" id="KW-0472">Membrane</keyword>
<name>A0A8I0KRW1_9ACTO</name>
<dbReference type="PANTHER" id="PTHR13832">
    <property type="entry name" value="PROTEIN PHOSPHATASE 2C"/>
    <property type="match status" value="1"/>
</dbReference>
<evidence type="ECO:0000313" key="4">
    <source>
        <dbReference type="EMBL" id="MBD3689797.1"/>
    </source>
</evidence>
<evidence type="ECO:0000256" key="1">
    <source>
        <dbReference type="SAM" id="MobiDB-lite"/>
    </source>
</evidence>
<feature type="region of interest" description="Disordered" evidence="1">
    <location>
        <begin position="1"/>
        <end position="21"/>
    </location>
</feature>
<feature type="compositionally biased region" description="Polar residues" evidence="1">
    <location>
        <begin position="447"/>
        <end position="461"/>
    </location>
</feature>
<sequence length="481" mass="50979">MKIALNYGARSDQGRVRSSNQDSAYAGPHLLVLADGMGGPAGGDIASTVTVHELRKLDDDSFLATDMGDQLVHAINAAHEHIVSSSRNDSSLEGLGTTCTALIRSGDTFCLAHIGDSRAYRMRGGALEQMTTDHSFVQYLIQQGQLTPQQAATHPQRSVLLRVLGDTQGRVEVDRATSLPEVGDRWLLCSDGLSGVVDHSQLHAILSRYADPDTACEKLIEAALAGGGPDNITCIVADVVDEDRTPNLPTAPITVGAAALADEHGTRTPITPDLPTAEIPTDDASAALEDDTRPLATTTSTTHPTHKDPAQPQAPSNEFVRRSRKRGIVALGITIVILALLAFGGYRGLAHMRTGWTLTLEDDQVVLYEGTPGTIGPLTLYTHRTVLDDYTVVASTSDCDKISSSHDASLFVDPTASRVLTCAAARTLAPSLDQRSAEAATQWLKRNSTEITVNTTEVGSQPTPPSAEPSESEAAATEASH</sequence>
<dbReference type="PROSITE" id="PS51746">
    <property type="entry name" value="PPM_2"/>
    <property type="match status" value="1"/>
</dbReference>
<organism evidence="4 5">
    <name type="scientific">Nanchangia anserum</name>
    <dbReference type="NCBI Taxonomy" id="2692125"/>
    <lineage>
        <taxon>Bacteria</taxon>
        <taxon>Bacillati</taxon>
        <taxon>Actinomycetota</taxon>
        <taxon>Actinomycetes</taxon>
        <taxon>Actinomycetales</taxon>
        <taxon>Actinomycetaceae</taxon>
        <taxon>Nanchangia</taxon>
    </lineage>
</organism>
<feature type="transmembrane region" description="Helical" evidence="2">
    <location>
        <begin position="327"/>
        <end position="346"/>
    </location>
</feature>
<dbReference type="Gene3D" id="3.60.40.10">
    <property type="entry name" value="PPM-type phosphatase domain"/>
    <property type="match status" value="1"/>
</dbReference>
<proteinExistence type="predicted"/>
<reference evidence="4 5" key="1">
    <citation type="submission" date="2020-08" db="EMBL/GenBank/DDBJ databases">
        <title>Winkia gen. nov., sp. nov., isolated from faeces of the Anser albifrons in China.</title>
        <authorList>
            <person name="Liu Q."/>
        </authorList>
    </citation>
    <scope>NUCLEOTIDE SEQUENCE [LARGE SCALE GENOMIC DNA]</scope>
    <source>
        <strain evidence="4 5">C62</strain>
    </source>
</reference>
<dbReference type="AlphaFoldDB" id="A0A8I0KRW1"/>
<feature type="domain" description="PPM-type phosphatase" evidence="3">
    <location>
        <begin position="6"/>
        <end position="239"/>
    </location>
</feature>
<dbReference type="SUPFAM" id="SSF81606">
    <property type="entry name" value="PP2C-like"/>
    <property type="match status" value="1"/>
</dbReference>
<dbReference type="PANTHER" id="PTHR13832:SF827">
    <property type="entry name" value="PROTEIN PHOSPHATASE 1L"/>
    <property type="match status" value="1"/>
</dbReference>
<dbReference type="GO" id="GO:0004722">
    <property type="term" value="F:protein serine/threonine phosphatase activity"/>
    <property type="evidence" value="ECO:0007669"/>
    <property type="project" value="InterPro"/>
</dbReference>
<dbReference type="Proteomes" id="UP000627538">
    <property type="component" value="Unassembled WGS sequence"/>
</dbReference>
<keyword evidence="5" id="KW-1185">Reference proteome</keyword>
<evidence type="ECO:0000259" key="3">
    <source>
        <dbReference type="PROSITE" id="PS51746"/>
    </source>
</evidence>
<dbReference type="EMBL" id="JACRUO010000001">
    <property type="protein sequence ID" value="MBD3689797.1"/>
    <property type="molecule type" value="Genomic_DNA"/>
</dbReference>
<dbReference type="InterPro" id="IPR001932">
    <property type="entry name" value="PPM-type_phosphatase-like_dom"/>
</dbReference>
<feature type="region of interest" description="Disordered" evidence="1">
    <location>
        <begin position="285"/>
        <end position="320"/>
    </location>
</feature>
<dbReference type="SMART" id="SM00332">
    <property type="entry name" value="PP2Cc"/>
    <property type="match status" value="1"/>
</dbReference>
<gene>
    <name evidence="4" type="ORF">H8R10_06095</name>
</gene>
<keyword evidence="2" id="KW-0812">Transmembrane</keyword>
<feature type="region of interest" description="Disordered" evidence="1">
    <location>
        <begin position="447"/>
        <end position="481"/>
    </location>
</feature>
<dbReference type="SMART" id="SM00331">
    <property type="entry name" value="PP2C_SIG"/>
    <property type="match status" value="1"/>
</dbReference>
<dbReference type="InterPro" id="IPR036457">
    <property type="entry name" value="PPM-type-like_dom_sf"/>
</dbReference>
<dbReference type="InterPro" id="IPR015655">
    <property type="entry name" value="PP2C"/>
</dbReference>
<accession>A0A8I0KRW1</accession>
<comment type="caution">
    <text evidence="4">The sequence shown here is derived from an EMBL/GenBank/DDBJ whole genome shotgun (WGS) entry which is preliminary data.</text>
</comment>
<evidence type="ECO:0000313" key="5">
    <source>
        <dbReference type="Proteomes" id="UP000627538"/>
    </source>
</evidence>
<evidence type="ECO:0000256" key="2">
    <source>
        <dbReference type="SAM" id="Phobius"/>
    </source>
</evidence>
<dbReference type="Pfam" id="PF13672">
    <property type="entry name" value="PP2C_2"/>
    <property type="match status" value="1"/>
</dbReference>
<dbReference type="CDD" id="cd00143">
    <property type="entry name" value="PP2Cc"/>
    <property type="match status" value="1"/>
</dbReference>
<keyword evidence="2" id="KW-1133">Transmembrane helix</keyword>
<dbReference type="RefSeq" id="WP_191071820.1">
    <property type="nucleotide sequence ID" value="NZ_CP060506.1"/>
</dbReference>